<proteinExistence type="predicted"/>
<dbReference type="Proteomes" id="UP001303760">
    <property type="component" value="Unassembled WGS sequence"/>
</dbReference>
<dbReference type="Gene3D" id="3.20.20.140">
    <property type="entry name" value="Metal-dependent hydrolases"/>
    <property type="match status" value="1"/>
</dbReference>
<sequence>MASNPSPNATRHESLSKGPAASQPGQTTRTKTAANPGNGASRSEQYKKLLDKAARDEASMAFEFARPENATTAERHANRVLQRIKALDMSVYRKPGTGRDSLGQDHPHFYGNHFLSDVRLIEKTRFFKLCQAMLKGRTSTSTSMPTTTPGSLSASPRPWTTFDQCKIQFSILSDSNLTKKNSADLAAVFKQGYNSYPDHDEGSEWMPYKTFRTRFAKVAGKLKGVEPDVDRWLGGKIMFLEKEAHNSLHTAAGLVFTLLNYAEMRPNFMSTNQVWEDDRSKQLSNKDLMKLIIARYEDFQKGYGSKILKGFKVIYCTSRSFDKHKPFIAAALKECLAFKKKFLFYRLSQL</sequence>
<dbReference type="EMBL" id="MU860434">
    <property type="protein sequence ID" value="KAK4233994.1"/>
    <property type="molecule type" value="Genomic_DNA"/>
</dbReference>
<protein>
    <submittedName>
        <fullName evidence="2">Uncharacterized protein</fullName>
    </submittedName>
</protein>
<reference evidence="2" key="1">
    <citation type="journal article" date="2023" name="Mol. Phylogenet. Evol.">
        <title>Genome-scale phylogeny and comparative genomics of the fungal order Sordariales.</title>
        <authorList>
            <person name="Hensen N."/>
            <person name="Bonometti L."/>
            <person name="Westerberg I."/>
            <person name="Brannstrom I.O."/>
            <person name="Guillou S."/>
            <person name="Cros-Aarteil S."/>
            <person name="Calhoun S."/>
            <person name="Haridas S."/>
            <person name="Kuo A."/>
            <person name="Mondo S."/>
            <person name="Pangilinan J."/>
            <person name="Riley R."/>
            <person name="LaButti K."/>
            <person name="Andreopoulos B."/>
            <person name="Lipzen A."/>
            <person name="Chen C."/>
            <person name="Yan M."/>
            <person name="Daum C."/>
            <person name="Ng V."/>
            <person name="Clum A."/>
            <person name="Steindorff A."/>
            <person name="Ohm R.A."/>
            <person name="Martin F."/>
            <person name="Silar P."/>
            <person name="Natvig D.O."/>
            <person name="Lalanne C."/>
            <person name="Gautier V."/>
            <person name="Ament-Velasquez S.L."/>
            <person name="Kruys A."/>
            <person name="Hutchinson M.I."/>
            <person name="Powell A.J."/>
            <person name="Barry K."/>
            <person name="Miller A.N."/>
            <person name="Grigoriev I.V."/>
            <person name="Debuchy R."/>
            <person name="Gladieux P."/>
            <person name="Hiltunen Thoren M."/>
            <person name="Johannesson H."/>
        </authorList>
    </citation>
    <scope>NUCLEOTIDE SEQUENCE</scope>
    <source>
        <strain evidence="2">CBS 532.94</strain>
    </source>
</reference>
<keyword evidence="3" id="KW-1185">Reference proteome</keyword>
<comment type="caution">
    <text evidence="2">The sequence shown here is derived from an EMBL/GenBank/DDBJ whole genome shotgun (WGS) entry which is preliminary data.</text>
</comment>
<name>A0AAN7C265_9PEZI</name>
<reference evidence="2" key="2">
    <citation type="submission" date="2023-05" db="EMBL/GenBank/DDBJ databases">
        <authorList>
            <consortium name="Lawrence Berkeley National Laboratory"/>
            <person name="Steindorff A."/>
            <person name="Hensen N."/>
            <person name="Bonometti L."/>
            <person name="Westerberg I."/>
            <person name="Brannstrom I.O."/>
            <person name="Guillou S."/>
            <person name="Cros-Aarteil S."/>
            <person name="Calhoun S."/>
            <person name="Haridas S."/>
            <person name="Kuo A."/>
            <person name="Mondo S."/>
            <person name="Pangilinan J."/>
            <person name="Riley R."/>
            <person name="Labutti K."/>
            <person name="Andreopoulos B."/>
            <person name="Lipzen A."/>
            <person name="Chen C."/>
            <person name="Yanf M."/>
            <person name="Daum C."/>
            <person name="Ng V."/>
            <person name="Clum A."/>
            <person name="Ohm R."/>
            <person name="Martin F."/>
            <person name="Silar P."/>
            <person name="Natvig D."/>
            <person name="Lalanne C."/>
            <person name="Gautier V."/>
            <person name="Ament-Velasquez S.L."/>
            <person name="Kruys A."/>
            <person name="Hutchinson M.I."/>
            <person name="Powell A.J."/>
            <person name="Barry K."/>
            <person name="Miller A.N."/>
            <person name="Grigoriev I.V."/>
            <person name="Debuchy R."/>
            <person name="Gladieux P."/>
            <person name="Thoren M.H."/>
            <person name="Johannesson H."/>
        </authorList>
    </citation>
    <scope>NUCLEOTIDE SEQUENCE</scope>
    <source>
        <strain evidence="2">CBS 532.94</strain>
    </source>
</reference>
<evidence type="ECO:0000256" key="1">
    <source>
        <dbReference type="SAM" id="MobiDB-lite"/>
    </source>
</evidence>
<accession>A0AAN7C265</accession>
<evidence type="ECO:0000313" key="2">
    <source>
        <dbReference type="EMBL" id="KAK4233994.1"/>
    </source>
</evidence>
<organism evidence="2 3">
    <name type="scientific">Achaetomium macrosporum</name>
    <dbReference type="NCBI Taxonomy" id="79813"/>
    <lineage>
        <taxon>Eukaryota</taxon>
        <taxon>Fungi</taxon>
        <taxon>Dikarya</taxon>
        <taxon>Ascomycota</taxon>
        <taxon>Pezizomycotina</taxon>
        <taxon>Sordariomycetes</taxon>
        <taxon>Sordariomycetidae</taxon>
        <taxon>Sordariales</taxon>
        <taxon>Chaetomiaceae</taxon>
        <taxon>Achaetomium</taxon>
    </lineage>
</organism>
<gene>
    <name evidence="2" type="ORF">C8A03DRAFT_38253</name>
</gene>
<feature type="region of interest" description="Disordered" evidence="1">
    <location>
        <begin position="1"/>
        <end position="45"/>
    </location>
</feature>
<evidence type="ECO:0000313" key="3">
    <source>
        <dbReference type="Proteomes" id="UP001303760"/>
    </source>
</evidence>
<feature type="compositionally biased region" description="Polar residues" evidence="1">
    <location>
        <begin position="23"/>
        <end position="43"/>
    </location>
</feature>
<dbReference type="AlphaFoldDB" id="A0AAN7C265"/>